<dbReference type="EMBL" id="BAAADD010000001">
    <property type="protein sequence ID" value="GAA0559919.1"/>
    <property type="molecule type" value="Genomic_DNA"/>
</dbReference>
<feature type="transmembrane region" description="Helical" evidence="1">
    <location>
        <begin position="172"/>
        <end position="190"/>
    </location>
</feature>
<keyword evidence="4" id="KW-1185">Reference proteome</keyword>
<evidence type="ECO:0000313" key="4">
    <source>
        <dbReference type="Proteomes" id="UP001499951"/>
    </source>
</evidence>
<keyword evidence="1" id="KW-0812">Transmembrane</keyword>
<dbReference type="Gene3D" id="1.20.144.10">
    <property type="entry name" value="Phosphatidic acid phosphatase type 2/haloperoxidase"/>
    <property type="match status" value="1"/>
</dbReference>
<evidence type="ECO:0000259" key="2">
    <source>
        <dbReference type="SMART" id="SM00014"/>
    </source>
</evidence>
<name>A0ABP3P417_9PROT</name>
<dbReference type="SUPFAM" id="SSF48317">
    <property type="entry name" value="Acid phosphatase/Vanadium-dependent haloperoxidase"/>
    <property type="match status" value="1"/>
</dbReference>
<feature type="domain" description="Phosphatidic acid phosphatase type 2/haloperoxidase" evidence="2">
    <location>
        <begin position="84"/>
        <end position="195"/>
    </location>
</feature>
<accession>A0ABP3P417</accession>
<sequence length="207" mass="22675">MVLLWSGLFFLVLGVACVAIDRRAVHVFYDRVPLGLHKFLNATTHLAKAAHWLALAVVAYLVSWGLLATGSTGPMVKLIFQCALAFILALGAGSAVIHTIKLLLSRRRPRDELEMNLYGFIPFGFDLKRNSFPSGHSLTIFCVAVIAACVWPLGAPVWFAIALWLSLTRALLTAHFLSDVFVGAGIGLIASREVLVNWFPSLARGWF</sequence>
<reference evidence="4" key="1">
    <citation type="journal article" date="2019" name="Int. J. Syst. Evol. Microbiol.">
        <title>The Global Catalogue of Microorganisms (GCM) 10K type strain sequencing project: providing services to taxonomists for standard genome sequencing and annotation.</title>
        <authorList>
            <consortium name="The Broad Institute Genomics Platform"/>
            <consortium name="The Broad Institute Genome Sequencing Center for Infectious Disease"/>
            <person name="Wu L."/>
            <person name="Ma J."/>
        </authorList>
    </citation>
    <scope>NUCLEOTIDE SEQUENCE [LARGE SCALE GENOMIC DNA]</scope>
    <source>
        <strain evidence="4">JCM 15089</strain>
    </source>
</reference>
<comment type="caution">
    <text evidence="3">The sequence shown here is derived from an EMBL/GenBank/DDBJ whole genome shotgun (WGS) entry which is preliminary data.</text>
</comment>
<dbReference type="RefSeq" id="WP_166931472.1">
    <property type="nucleotide sequence ID" value="NZ_BAAADD010000001.1"/>
</dbReference>
<evidence type="ECO:0000256" key="1">
    <source>
        <dbReference type="SAM" id="Phobius"/>
    </source>
</evidence>
<dbReference type="Proteomes" id="UP001499951">
    <property type="component" value="Unassembled WGS sequence"/>
</dbReference>
<evidence type="ECO:0000313" key="3">
    <source>
        <dbReference type="EMBL" id="GAA0559919.1"/>
    </source>
</evidence>
<organism evidence="3 4">
    <name type="scientific">Rhizomicrobium electricum</name>
    <dbReference type="NCBI Taxonomy" id="480070"/>
    <lineage>
        <taxon>Bacteria</taxon>
        <taxon>Pseudomonadati</taxon>
        <taxon>Pseudomonadota</taxon>
        <taxon>Alphaproteobacteria</taxon>
        <taxon>Micropepsales</taxon>
        <taxon>Micropepsaceae</taxon>
        <taxon>Rhizomicrobium</taxon>
    </lineage>
</organism>
<dbReference type="InterPro" id="IPR036938">
    <property type="entry name" value="PAP2/HPO_sf"/>
</dbReference>
<keyword evidence="1" id="KW-1133">Transmembrane helix</keyword>
<dbReference type="InterPro" id="IPR000326">
    <property type="entry name" value="PAP2/HPO"/>
</dbReference>
<feature type="transmembrane region" description="Helical" evidence="1">
    <location>
        <begin position="79"/>
        <end position="100"/>
    </location>
</feature>
<feature type="transmembrane region" description="Helical" evidence="1">
    <location>
        <begin position="49"/>
        <end position="67"/>
    </location>
</feature>
<protein>
    <recommendedName>
        <fullName evidence="2">Phosphatidic acid phosphatase type 2/haloperoxidase domain-containing protein</fullName>
    </recommendedName>
</protein>
<gene>
    <name evidence="3" type="ORF">GCM10008942_05500</name>
</gene>
<dbReference type="Pfam" id="PF01569">
    <property type="entry name" value="PAP2"/>
    <property type="match status" value="1"/>
</dbReference>
<feature type="transmembrane region" description="Helical" evidence="1">
    <location>
        <begin position="138"/>
        <end position="165"/>
    </location>
</feature>
<keyword evidence="1" id="KW-0472">Membrane</keyword>
<proteinExistence type="predicted"/>
<dbReference type="SMART" id="SM00014">
    <property type="entry name" value="acidPPc"/>
    <property type="match status" value="1"/>
</dbReference>